<dbReference type="InterPro" id="IPR004012">
    <property type="entry name" value="Run_dom"/>
</dbReference>
<evidence type="ECO:0008006" key="5">
    <source>
        <dbReference type="Google" id="ProtNLM"/>
    </source>
</evidence>
<gene>
    <name evidence="4" type="ORF">TGEB3V08_LOCUS9536</name>
</gene>
<dbReference type="PANTHER" id="PTHR46753:SF3">
    <property type="entry name" value="PDZ DOMAIN-CONTAINING PROTEIN"/>
    <property type="match status" value="1"/>
</dbReference>
<dbReference type="Gene3D" id="2.30.29.30">
    <property type="entry name" value="Pleckstrin-homology domain (PH domain)/Phosphotyrosine-binding domain (PTB)"/>
    <property type="match status" value="1"/>
</dbReference>
<dbReference type="SUPFAM" id="SSF50156">
    <property type="entry name" value="PDZ domain-like"/>
    <property type="match status" value="1"/>
</dbReference>
<evidence type="ECO:0000313" key="4">
    <source>
        <dbReference type="EMBL" id="CAD7605514.1"/>
    </source>
</evidence>
<dbReference type="Gene3D" id="1.20.58.900">
    <property type="match status" value="1"/>
</dbReference>
<feature type="domain" description="PDZ" evidence="2">
    <location>
        <begin position="184"/>
        <end position="251"/>
    </location>
</feature>
<dbReference type="InterPro" id="IPR011993">
    <property type="entry name" value="PH-like_dom_sf"/>
</dbReference>
<dbReference type="SUPFAM" id="SSF50729">
    <property type="entry name" value="PH domain-like"/>
    <property type="match status" value="1"/>
</dbReference>
<organism evidence="4">
    <name type="scientific">Timema genevievae</name>
    <name type="common">Walking stick</name>
    <dbReference type="NCBI Taxonomy" id="629358"/>
    <lineage>
        <taxon>Eukaryota</taxon>
        <taxon>Metazoa</taxon>
        <taxon>Ecdysozoa</taxon>
        <taxon>Arthropoda</taxon>
        <taxon>Hexapoda</taxon>
        <taxon>Insecta</taxon>
        <taxon>Pterygota</taxon>
        <taxon>Neoptera</taxon>
        <taxon>Polyneoptera</taxon>
        <taxon>Phasmatodea</taxon>
        <taxon>Timematodea</taxon>
        <taxon>Timematoidea</taxon>
        <taxon>Timematidae</taxon>
        <taxon>Timema</taxon>
    </lineage>
</organism>
<sequence length="638" mass="71793">MPIAPSYPSTPPFNIAKRCTLKLVQEATSKGEINDTNLYLQPFCKNVEQVFQKGLVCNYSALGFTKSAESWHWMKQLDLRDGSSSSYEASVKMVGSCNKAVSPRGKLRLLIRTCLVNKCLHVPVQILVRKKHPRGVYDPVRSILGDEILGEIFLSVLLQCSRLVFRLNLNNSVFLDECWELPDCLALELVPSKALGICVTFVGGKALVAGIKRTSVAAEDGKVCVGDILEELNGNHVTTSSHGKLGAIMRKGSGKPITATHDLLIPKARKGLYQPRTEVKQTFYTRHTRRHTDEEHCSEVKRADISHTRHTTRHTDEEHPTEVKREDVSHMEHWRRINQAHHSKTGDLYPPIINLLHQARLDPDDVRAKQLAALHGDVCLDDALIMNGHEVTYLNCVSTGTHGDVRVIEQGMNLVLQGHTQKINSKVLFECQEMAVNVTDVATNKVLLKHSYMEISSCGKSVSWPLYFAYVAGDQSCNISKSFTCYVFFCSNEDHTNNILQSIAVTLAKPSVEGLKLSKGAQRNPRKVESLFLTCPWPWPISGLIWGLQESNILPSKSLQESKSLPSKGRQESKSLPSKGVKRTIAYRPRAFKRARAYRLRAFKRARVYRPRAFKGSRAYHPRTFKRARAYRQEQDSD</sequence>
<reference evidence="4" key="1">
    <citation type="submission" date="2020-11" db="EMBL/GenBank/DDBJ databases">
        <authorList>
            <person name="Tran Van P."/>
        </authorList>
    </citation>
    <scope>NUCLEOTIDE SEQUENCE</scope>
</reference>
<feature type="region of interest" description="Disordered" evidence="1">
    <location>
        <begin position="308"/>
        <end position="329"/>
    </location>
</feature>
<dbReference type="AlphaFoldDB" id="A0A7R9K609"/>
<dbReference type="SUPFAM" id="SSF140741">
    <property type="entry name" value="RUN domain-like"/>
    <property type="match status" value="1"/>
</dbReference>
<dbReference type="InterPro" id="IPR001478">
    <property type="entry name" value="PDZ"/>
</dbReference>
<dbReference type="Pfam" id="PF02759">
    <property type="entry name" value="RUN"/>
    <property type="match status" value="1"/>
</dbReference>
<dbReference type="InterPro" id="IPR036034">
    <property type="entry name" value="PDZ_sf"/>
</dbReference>
<dbReference type="PROSITE" id="PS50106">
    <property type="entry name" value="PDZ"/>
    <property type="match status" value="1"/>
</dbReference>
<feature type="region of interest" description="Disordered" evidence="1">
    <location>
        <begin position="559"/>
        <end position="580"/>
    </location>
</feature>
<dbReference type="Pfam" id="PF00640">
    <property type="entry name" value="PID"/>
    <property type="match status" value="1"/>
</dbReference>
<proteinExistence type="predicted"/>
<evidence type="ECO:0000256" key="1">
    <source>
        <dbReference type="SAM" id="MobiDB-lite"/>
    </source>
</evidence>
<dbReference type="PANTHER" id="PTHR46753">
    <property type="entry name" value="FYVE AND COILED-COIL DOMAIN-CONTAINING PROTEIN 1"/>
    <property type="match status" value="1"/>
</dbReference>
<dbReference type="EMBL" id="OE844503">
    <property type="protein sequence ID" value="CAD7605514.1"/>
    <property type="molecule type" value="Genomic_DNA"/>
</dbReference>
<dbReference type="InterPro" id="IPR006020">
    <property type="entry name" value="PTB/PI_dom"/>
</dbReference>
<dbReference type="Gene3D" id="2.30.42.10">
    <property type="match status" value="1"/>
</dbReference>
<name>A0A7R9K609_TIMGE</name>
<dbReference type="PROSITE" id="PS50826">
    <property type="entry name" value="RUN"/>
    <property type="match status" value="1"/>
</dbReference>
<accession>A0A7R9K609</accession>
<dbReference type="CDD" id="cd17682">
    <property type="entry name" value="RUN_RUFY4_like"/>
    <property type="match status" value="1"/>
</dbReference>
<evidence type="ECO:0000259" key="2">
    <source>
        <dbReference type="PROSITE" id="PS50106"/>
    </source>
</evidence>
<evidence type="ECO:0000259" key="3">
    <source>
        <dbReference type="PROSITE" id="PS50826"/>
    </source>
</evidence>
<feature type="domain" description="RUN" evidence="3">
    <location>
        <begin position="34"/>
        <end position="172"/>
    </location>
</feature>
<protein>
    <recommendedName>
        <fullName evidence="5">PDZ domain-containing protein</fullName>
    </recommendedName>
</protein>
<dbReference type="InterPro" id="IPR037213">
    <property type="entry name" value="Run_dom_sf"/>
</dbReference>